<feature type="compositionally biased region" description="Basic residues" evidence="2">
    <location>
        <begin position="622"/>
        <end position="637"/>
    </location>
</feature>
<feature type="coiled-coil region" evidence="1">
    <location>
        <begin position="66"/>
        <end position="107"/>
    </location>
</feature>
<feature type="region of interest" description="Disordered" evidence="2">
    <location>
        <begin position="654"/>
        <end position="680"/>
    </location>
</feature>
<keyword evidence="4" id="KW-1185">Reference proteome</keyword>
<dbReference type="EMBL" id="CP093347">
    <property type="protein sequence ID" value="WOG99640.1"/>
    <property type="molecule type" value="Genomic_DNA"/>
</dbReference>
<feature type="region of interest" description="Disordered" evidence="2">
    <location>
        <begin position="694"/>
        <end position="714"/>
    </location>
</feature>
<feature type="compositionally biased region" description="Basic and acidic residues" evidence="2">
    <location>
        <begin position="702"/>
        <end position="714"/>
    </location>
</feature>
<sequence>MLRSKSRSRALDVGAKHHRSIVSRTLSSSKICREDPLIDKNALVSIDRRPSAAKIISASENQLVRVSTMQRQMGRIEEELKLTKNQLDAAEHDRDRALDELQESKLMEHEANSRLTEALSPGRSGKVLAELTTVKELLSDSQKDLAAKEKYIESIKLELDKAKQLENKLADKLSSLGRLEDELRIARVSETRAMDLCAESRKRVAELEAELKELKQSKSDVLGSEASLTKEFEAAKIELEESKRQLVSLHDQLQKLQSSSGVSSREQNGIKLSDGIDGKSEPGQKSATSMVVAPQSEIEVLKKQLKAAIEGEEQSTKAMNDLALALKEVATECNYAKEKLISTESELDKYRKLLDEEKKEAELHRNTADRLRLEAEESYLAWNGKEKGFVDVIKQVEEEKVRAQQENVKLKESLEKAENTLKEAENSLHEAENTLHEAENTSRTAREENEKLRDVLKQAINEANVAKEAASIAQQENSELKDSLVDKEKTIDFLARENDQLKFDEAAASERIKELERLLSEAQSEAKTEDKDSGIAFMSPESLFDDHKEDYNKREDYSKKEATALKKGFSFDLHRIKLHNKYQDEDDMLGEEDPIKADALRGSIFDPSTRTPRSEAHTPKQASKHHHHHLPHHRKKSSLSNIDTVHLEDLDHLDVDSQHDSEGTSEESEADRQAHRKKKSVALKNFGYLLMRKSFTQHTGHTKKESSILSPDHE</sequence>
<feature type="region of interest" description="Disordered" evidence="2">
    <location>
        <begin position="257"/>
        <end position="291"/>
    </location>
</feature>
<dbReference type="PANTHER" id="PTHR35164:SF9">
    <property type="entry name" value="EXPRESSED PROTEIN"/>
    <property type="match status" value="1"/>
</dbReference>
<gene>
    <name evidence="3" type="ORF">DCAR_0518993</name>
</gene>
<dbReference type="AlphaFoldDB" id="A0AAF0X4M5"/>
<reference evidence="3" key="1">
    <citation type="journal article" date="2016" name="Nat. Genet.">
        <title>A high-quality carrot genome assembly provides new insights into carotenoid accumulation and asterid genome evolution.</title>
        <authorList>
            <person name="Iorizzo M."/>
            <person name="Ellison S."/>
            <person name="Senalik D."/>
            <person name="Zeng P."/>
            <person name="Satapoomin P."/>
            <person name="Huang J."/>
            <person name="Bowman M."/>
            <person name="Iovene M."/>
            <person name="Sanseverino W."/>
            <person name="Cavagnaro P."/>
            <person name="Yildiz M."/>
            <person name="Macko-Podgorni A."/>
            <person name="Moranska E."/>
            <person name="Grzebelus E."/>
            <person name="Grzebelus D."/>
            <person name="Ashrafi H."/>
            <person name="Zheng Z."/>
            <person name="Cheng S."/>
            <person name="Spooner D."/>
            <person name="Van Deynze A."/>
            <person name="Simon P."/>
        </authorList>
    </citation>
    <scope>NUCLEOTIDE SEQUENCE</scope>
    <source>
        <tissue evidence="3">Leaf</tissue>
    </source>
</reference>
<evidence type="ECO:0008006" key="5">
    <source>
        <dbReference type="Google" id="ProtNLM"/>
    </source>
</evidence>
<dbReference type="Proteomes" id="UP000077755">
    <property type="component" value="Chromosome 5"/>
</dbReference>
<keyword evidence="1" id="KW-0175">Coiled coil</keyword>
<protein>
    <recommendedName>
        <fullName evidence="5">WEB family protein</fullName>
    </recommendedName>
</protein>
<evidence type="ECO:0000256" key="1">
    <source>
        <dbReference type="SAM" id="Coils"/>
    </source>
</evidence>
<feature type="region of interest" description="Disordered" evidence="2">
    <location>
        <begin position="600"/>
        <end position="639"/>
    </location>
</feature>
<evidence type="ECO:0000313" key="4">
    <source>
        <dbReference type="Proteomes" id="UP000077755"/>
    </source>
</evidence>
<dbReference type="PANTHER" id="PTHR35164">
    <property type="entry name" value="EXPRESSED PROTEIN"/>
    <property type="match status" value="1"/>
</dbReference>
<accession>A0AAF0X4M5</accession>
<evidence type="ECO:0000313" key="3">
    <source>
        <dbReference type="EMBL" id="WOG99640.1"/>
    </source>
</evidence>
<dbReference type="KEGG" id="dcr:108221971"/>
<feature type="compositionally biased region" description="Polar residues" evidence="2">
    <location>
        <begin position="257"/>
        <end position="267"/>
    </location>
</feature>
<organism evidence="3 4">
    <name type="scientific">Daucus carota subsp. sativus</name>
    <name type="common">Carrot</name>
    <dbReference type="NCBI Taxonomy" id="79200"/>
    <lineage>
        <taxon>Eukaryota</taxon>
        <taxon>Viridiplantae</taxon>
        <taxon>Streptophyta</taxon>
        <taxon>Embryophyta</taxon>
        <taxon>Tracheophyta</taxon>
        <taxon>Spermatophyta</taxon>
        <taxon>Magnoliopsida</taxon>
        <taxon>eudicotyledons</taxon>
        <taxon>Gunneridae</taxon>
        <taxon>Pentapetalae</taxon>
        <taxon>asterids</taxon>
        <taxon>campanulids</taxon>
        <taxon>Apiales</taxon>
        <taxon>Apiaceae</taxon>
        <taxon>Apioideae</taxon>
        <taxon>Scandiceae</taxon>
        <taxon>Daucinae</taxon>
        <taxon>Daucus</taxon>
        <taxon>Daucus sect. Daucus</taxon>
    </lineage>
</organism>
<feature type="coiled-coil region" evidence="1">
    <location>
        <begin position="340"/>
        <end position="532"/>
    </location>
</feature>
<evidence type="ECO:0000256" key="2">
    <source>
        <dbReference type="SAM" id="MobiDB-lite"/>
    </source>
</evidence>
<name>A0AAF0X4M5_DAUCS</name>
<reference evidence="3" key="2">
    <citation type="submission" date="2022-03" db="EMBL/GenBank/DDBJ databases">
        <title>Draft title - Genomic analysis of global carrot germplasm unveils the trajectory of domestication and the origin of high carotenoid orange carrot.</title>
        <authorList>
            <person name="Iorizzo M."/>
            <person name="Ellison S."/>
            <person name="Senalik D."/>
            <person name="Macko-Podgorni A."/>
            <person name="Grzebelus D."/>
            <person name="Bostan H."/>
            <person name="Rolling W."/>
            <person name="Curaba J."/>
            <person name="Simon P."/>
        </authorList>
    </citation>
    <scope>NUCLEOTIDE SEQUENCE</scope>
    <source>
        <tissue evidence="3">Leaf</tissue>
    </source>
</reference>
<proteinExistence type="predicted"/>